<reference evidence="1 2" key="1">
    <citation type="submission" date="2024-03" db="EMBL/GenBank/DDBJ databases">
        <title>The Genome Sequence of Enterococcus sp. DIV1094.</title>
        <authorList>
            <consortium name="The Broad Institute Genomics Platform"/>
            <consortium name="The Broad Institute Microbial Omics Core"/>
            <consortium name="The Broad Institute Genomic Center for Infectious Diseases"/>
            <person name="Earl A."/>
            <person name="Manson A."/>
            <person name="Gilmore M."/>
            <person name="Schwartman J."/>
            <person name="Shea T."/>
            <person name="Abouelleil A."/>
            <person name="Cao P."/>
            <person name="Chapman S."/>
            <person name="Cusick C."/>
            <person name="Young S."/>
            <person name="Neafsey D."/>
            <person name="Nusbaum C."/>
            <person name="Birren B."/>
        </authorList>
    </citation>
    <scope>NUCLEOTIDE SEQUENCE [LARGE SCALE GENOMIC DNA]</scope>
    <source>
        <strain evidence="1 2">DIV1094</strain>
    </source>
</reference>
<evidence type="ECO:0000313" key="2">
    <source>
        <dbReference type="Proteomes" id="UP000664360"/>
    </source>
</evidence>
<dbReference type="EMBL" id="CP147250">
    <property type="protein sequence ID" value="WYJ78514.1"/>
    <property type="molecule type" value="Genomic_DNA"/>
</dbReference>
<evidence type="ECO:0000313" key="1">
    <source>
        <dbReference type="EMBL" id="WYJ78514.1"/>
    </source>
</evidence>
<dbReference type="RefSeq" id="WP_206856241.1">
    <property type="nucleotide sequence ID" value="NZ_CP147250.1"/>
</dbReference>
<evidence type="ECO:0008006" key="3">
    <source>
        <dbReference type="Google" id="ProtNLM"/>
    </source>
</evidence>
<sequence length="114" mass="13303">MIIRQATKADLPKINELIRQQDDRFLKEQMLEDIKDPLNISLVAEQEETEKQTILAFSQVRQVKTTEADPKADTLVRTVFVAGDQERIIAAQFMEQWLLEAKKRKIKRVDFNGF</sequence>
<accession>A0ABZ2SX25</accession>
<dbReference type="Gene3D" id="3.40.630.30">
    <property type="match status" value="1"/>
</dbReference>
<organism evidence="1 2">
    <name type="scientific">Candidatus Enterococcus mangumiae</name>
    <dbReference type="NCBI Taxonomy" id="2230878"/>
    <lineage>
        <taxon>Bacteria</taxon>
        <taxon>Bacillati</taxon>
        <taxon>Bacillota</taxon>
        <taxon>Bacilli</taxon>
        <taxon>Lactobacillales</taxon>
        <taxon>Enterococcaceae</taxon>
        <taxon>Enterococcus</taxon>
    </lineage>
</organism>
<dbReference type="SUPFAM" id="SSF55729">
    <property type="entry name" value="Acyl-CoA N-acyltransferases (Nat)"/>
    <property type="match status" value="1"/>
</dbReference>
<dbReference type="InterPro" id="IPR016181">
    <property type="entry name" value="Acyl_CoA_acyltransferase"/>
</dbReference>
<name>A0ABZ2SX25_9ENTE</name>
<keyword evidence="2" id="KW-1185">Reference proteome</keyword>
<dbReference type="Proteomes" id="UP000664360">
    <property type="component" value="Chromosome"/>
</dbReference>
<protein>
    <recommendedName>
        <fullName evidence="3">GNAT family N-acetyltransferase</fullName>
    </recommendedName>
</protein>
<gene>
    <name evidence="1" type="ORF">DOK79_000017</name>
</gene>
<proteinExistence type="predicted"/>